<dbReference type="Proteomes" id="UP001597277">
    <property type="component" value="Unassembled WGS sequence"/>
</dbReference>
<feature type="transmembrane region" description="Helical" evidence="8">
    <location>
        <begin position="181"/>
        <end position="199"/>
    </location>
</feature>
<evidence type="ECO:0000256" key="7">
    <source>
        <dbReference type="ARBA" id="ARBA00023136"/>
    </source>
</evidence>
<feature type="transmembrane region" description="Helical" evidence="8">
    <location>
        <begin position="64"/>
        <end position="84"/>
    </location>
</feature>
<evidence type="ECO:0000256" key="6">
    <source>
        <dbReference type="ARBA" id="ARBA00022989"/>
    </source>
</evidence>
<evidence type="ECO:0000256" key="8">
    <source>
        <dbReference type="SAM" id="Phobius"/>
    </source>
</evidence>
<evidence type="ECO:0000256" key="4">
    <source>
        <dbReference type="ARBA" id="ARBA00022475"/>
    </source>
</evidence>
<keyword evidence="5 8" id="KW-0812">Transmembrane</keyword>
<evidence type="ECO:0000259" key="9">
    <source>
        <dbReference type="PROSITE" id="PS50850"/>
    </source>
</evidence>
<feature type="transmembrane region" description="Helical" evidence="8">
    <location>
        <begin position="122"/>
        <end position="142"/>
    </location>
</feature>
<feature type="transmembrane region" description="Helical" evidence="8">
    <location>
        <begin position="211"/>
        <end position="230"/>
    </location>
</feature>
<reference evidence="11" key="1">
    <citation type="journal article" date="2019" name="Int. J. Syst. Evol. Microbiol.">
        <title>The Global Catalogue of Microorganisms (GCM) 10K type strain sequencing project: providing services to taxonomists for standard genome sequencing and annotation.</title>
        <authorList>
            <consortium name="The Broad Institute Genomics Platform"/>
            <consortium name="The Broad Institute Genome Sequencing Center for Infectious Disease"/>
            <person name="Wu L."/>
            <person name="Ma J."/>
        </authorList>
    </citation>
    <scope>NUCLEOTIDE SEQUENCE [LARGE SCALE GENOMIC DNA]</scope>
    <source>
        <strain evidence="11">JCM 17130</strain>
    </source>
</reference>
<feature type="transmembrane region" description="Helical" evidence="8">
    <location>
        <begin position="452"/>
        <end position="475"/>
    </location>
</feature>
<comment type="subcellular location">
    <subcellularLocation>
        <location evidence="1">Cell membrane</location>
        <topology evidence="1">Multi-pass membrane protein</topology>
    </subcellularLocation>
</comment>
<feature type="transmembrane region" description="Helical" evidence="8">
    <location>
        <begin position="282"/>
        <end position="309"/>
    </location>
</feature>
<dbReference type="PANTHER" id="PTHR42718:SF9">
    <property type="entry name" value="MAJOR FACILITATOR SUPERFAMILY MULTIDRUG TRANSPORTER MFSC"/>
    <property type="match status" value="1"/>
</dbReference>
<dbReference type="SUPFAM" id="SSF103473">
    <property type="entry name" value="MFS general substrate transporter"/>
    <property type="match status" value="1"/>
</dbReference>
<dbReference type="InterPro" id="IPR004638">
    <property type="entry name" value="EmrB-like"/>
</dbReference>
<comment type="similarity">
    <text evidence="2">Belongs to the major facilitator superfamily. EmrB family.</text>
</comment>
<feature type="transmembrane region" description="Helical" evidence="8">
    <location>
        <begin position="315"/>
        <end position="338"/>
    </location>
</feature>
<dbReference type="InterPro" id="IPR020846">
    <property type="entry name" value="MFS_dom"/>
</dbReference>
<feature type="domain" description="Major facilitator superfamily (MFS) profile" evidence="9">
    <location>
        <begin position="26"/>
        <end position="482"/>
    </location>
</feature>
<protein>
    <submittedName>
        <fullName evidence="10">DHA2 family efflux MFS transporter permease subunit</fullName>
    </submittedName>
</protein>
<dbReference type="RefSeq" id="WP_388002899.1">
    <property type="nucleotide sequence ID" value="NZ_JBHUEE010000002.1"/>
</dbReference>
<dbReference type="Pfam" id="PF07690">
    <property type="entry name" value="MFS_1"/>
    <property type="match status" value="1"/>
</dbReference>
<dbReference type="PANTHER" id="PTHR42718">
    <property type="entry name" value="MAJOR FACILITATOR SUPERFAMILY MULTIDRUG TRANSPORTER MFSC"/>
    <property type="match status" value="1"/>
</dbReference>
<evidence type="ECO:0000256" key="2">
    <source>
        <dbReference type="ARBA" id="ARBA00008537"/>
    </source>
</evidence>
<dbReference type="EMBL" id="JBHUEE010000002">
    <property type="protein sequence ID" value="MFD1717177.1"/>
    <property type="molecule type" value="Genomic_DNA"/>
</dbReference>
<feature type="transmembrane region" description="Helical" evidence="8">
    <location>
        <begin position="24"/>
        <end position="52"/>
    </location>
</feature>
<comment type="caution">
    <text evidence="10">The sequence shown here is derived from an EMBL/GenBank/DDBJ whole genome shotgun (WGS) entry which is preliminary data.</text>
</comment>
<dbReference type="Gene3D" id="1.20.1250.20">
    <property type="entry name" value="MFS general substrate transporter like domains"/>
    <property type="match status" value="1"/>
</dbReference>
<evidence type="ECO:0000256" key="3">
    <source>
        <dbReference type="ARBA" id="ARBA00022448"/>
    </source>
</evidence>
<gene>
    <name evidence="10" type="ORF">ACFSE6_04985</name>
</gene>
<evidence type="ECO:0000256" key="5">
    <source>
        <dbReference type="ARBA" id="ARBA00022692"/>
    </source>
</evidence>
<keyword evidence="3" id="KW-0813">Transport</keyword>
<feature type="transmembrane region" description="Helical" evidence="8">
    <location>
        <begin position="421"/>
        <end position="440"/>
    </location>
</feature>
<feature type="transmembrane region" description="Helical" evidence="8">
    <location>
        <begin position="350"/>
        <end position="368"/>
    </location>
</feature>
<sequence>MDTTTRDDPPAGQADAEKLPRQHVIVIGLLLASAFVVILNETTMAVALRPIMDDLDITASTGQWLTTAFMLTMAVVIPASGFVLQRLGTRITFIIAMGLFSVGTLLAALAPSFSALLAGRVVQASGTAVMMPLLMTTIMTIVPVGRRGQIMGNVGLVISAAPALGPTFSGGLVGLFGWRGVFATVLPIALIALVVGTIMVRDVTVREDVHLDPISPVLAAFGFGGLVYGLSSLGESVDHEPVLPPLPILAVGVVFLALFVLRQRRLQGGDRVLMDMRVFTSGQFSTTLTAMVVCMISLFGVIILLPLLLQDSLGMTPLASGLVVLPGGLVMGLLGPVVGRWYDRVGPRPLVLPGIAIAVTAFVVLSFVRPGVPWTLALAGHVVLSVGLAMMFTPLFTTALSSLEPHLYSHGSAAVNTVQQLAAAAGTASAVAIMTVRSAALKEAGANHADALAGGTRLSFLVGAGLLVLCALLAVRFRKPDTAPVPVAEAH</sequence>
<evidence type="ECO:0000313" key="11">
    <source>
        <dbReference type="Proteomes" id="UP001597277"/>
    </source>
</evidence>
<evidence type="ECO:0000256" key="1">
    <source>
        <dbReference type="ARBA" id="ARBA00004651"/>
    </source>
</evidence>
<dbReference type="PRINTS" id="PR01036">
    <property type="entry name" value="TCRTETB"/>
</dbReference>
<proteinExistence type="inferred from homology"/>
<dbReference type="PROSITE" id="PS50850">
    <property type="entry name" value="MFS"/>
    <property type="match status" value="1"/>
</dbReference>
<keyword evidence="7 8" id="KW-0472">Membrane</keyword>
<dbReference type="Gene3D" id="1.20.1720.10">
    <property type="entry name" value="Multidrug resistance protein D"/>
    <property type="match status" value="1"/>
</dbReference>
<feature type="transmembrane region" description="Helical" evidence="8">
    <location>
        <begin position="154"/>
        <end position="175"/>
    </location>
</feature>
<name>A0ABW4L464_9MICO</name>
<organism evidence="10 11">
    <name type="scientific">Georgenia deserti</name>
    <dbReference type="NCBI Taxonomy" id="2093781"/>
    <lineage>
        <taxon>Bacteria</taxon>
        <taxon>Bacillati</taxon>
        <taxon>Actinomycetota</taxon>
        <taxon>Actinomycetes</taxon>
        <taxon>Micrococcales</taxon>
        <taxon>Bogoriellaceae</taxon>
        <taxon>Georgenia</taxon>
    </lineage>
</organism>
<feature type="transmembrane region" description="Helical" evidence="8">
    <location>
        <begin position="242"/>
        <end position="261"/>
    </location>
</feature>
<keyword evidence="4" id="KW-1003">Cell membrane</keyword>
<keyword evidence="6 8" id="KW-1133">Transmembrane helix</keyword>
<dbReference type="InterPro" id="IPR036259">
    <property type="entry name" value="MFS_trans_sf"/>
</dbReference>
<dbReference type="InterPro" id="IPR011701">
    <property type="entry name" value="MFS"/>
</dbReference>
<keyword evidence="11" id="KW-1185">Reference proteome</keyword>
<accession>A0ABW4L464</accession>
<feature type="transmembrane region" description="Helical" evidence="8">
    <location>
        <begin position="374"/>
        <end position="400"/>
    </location>
</feature>
<dbReference type="NCBIfam" id="TIGR00711">
    <property type="entry name" value="efflux_EmrB"/>
    <property type="match status" value="1"/>
</dbReference>
<feature type="transmembrane region" description="Helical" evidence="8">
    <location>
        <begin position="91"/>
        <end position="110"/>
    </location>
</feature>
<evidence type="ECO:0000313" key="10">
    <source>
        <dbReference type="EMBL" id="MFD1717177.1"/>
    </source>
</evidence>